<protein>
    <submittedName>
        <fullName evidence="1">Uncharacterized protein</fullName>
    </submittedName>
</protein>
<evidence type="ECO:0000313" key="2">
    <source>
        <dbReference type="Proteomes" id="UP000268048"/>
    </source>
</evidence>
<name>A0A3G7TK76_9PSED</name>
<dbReference type="EMBL" id="CP027753">
    <property type="protein sequence ID" value="AZE47251.1"/>
    <property type="molecule type" value="Genomic_DNA"/>
</dbReference>
<accession>A0A3G7TK76</accession>
<dbReference type="AlphaFoldDB" id="A0A3G7TK76"/>
<gene>
    <name evidence="1" type="ORF">C4K04_1561</name>
</gene>
<evidence type="ECO:0000313" key="1">
    <source>
        <dbReference type="EMBL" id="AZE47251.1"/>
    </source>
</evidence>
<reference evidence="1 2" key="1">
    <citation type="submission" date="2018-03" db="EMBL/GenBank/DDBJ databases">
        <title>Diversity of phytobeneficial traits revealed by whole-genome analysis of worldwide-isolated phenazine-producing Pseudomonas spp.</title>
        <authorList>
            <person name="Biessy A."/>
            <person name="Novinscak A."/>
            <person name="Blom J."/>
            <person name="Leger G."/>
            <person name="Thomashow L.S."/>
            <person name="Cazorla F.M."/>
            <person name="Josic D."/>
            <person name="Filion M."/>
        </authorList>
    </citation>
    <scope>NUCLEOTIDE SEQUENCE [LARGE SCALE GENOMIC DNA]</scope>
    <source>
        <strain evidence="1 2">B25</strain>
    </source>
</reference>
<proteinExistence type="predicted"/>
<dbReference type="Proteomes" id="UP000268048">
    <property type="component" value="Chromosome"/>
</dbReference>
<sequence>MNEKARHDKHADNGVTDPFVFHESSICNKYGLKIRSL</sequence>
<organism evidence="1 2">
    <name type="scientific">Pseudomonas chlororaphis</name>
    <dbReference type="NCBI Taxonomy" id="587753"/>
    <lineage>
        <taxon>Bacteria</taxon>
        <taxon>Pseudomonadati</taxon>
        <taxon>Pseudomonadota</taxon>
        <taxon>Gammaproteobacteria</taxon>
        <taxon>Pseudomonadales</taxon>
        <taxon>Pseudomonadaceae</taxon>
        <taxon>Pseudomonas</taxon>
    </lineage>
</organism>